<keyword evidence="3" id="KW-1185">Reference proteome</keyword>
<evidence type="ECO:0000313" key="3">
    <source>
        <dbReference type="Proteomes" id="UP001205906"/>
    </source>
</evidence>
<dbReference type="Proteomes" id="UP001205906">
    <property type="component" value="Unassembled WGS sequence"/>
</dbReference>
<reference evidence="2 3" key="1">
    <citation type="submission" date="2022-06" db="EMBL/GenBank/DDBJ databases">
        <title>Mesorhizobium sp. strain RP14 Genome sequencing and assembly.</title>
        <authorList>
            <person name="Kim I."/>
        </authorList>
    </citation>
    <scope>NUCLEOTIDE SEQUENCE [LARGE SCALE GENOMIC DNA]</scope>
    <source>
        <strain evidence="3">RP14(2022)</strain>
    </source>
</reference>
<name>A0ABT1CBU3_9HYPH</name>
<gene>
    <name evidence="2" type="ORF">NGM99_21175</name>
</gene>
<protein>
    <submittedName>
        <fullName evidence="2">Uncharacterized protein</fullName>
    </submittedName>
</protein>
<organism evidence="2 3">
    <name type="scientific">Mesorhizobium liriopis</name>
    <dbReference type="NCBI Taxonomy" id="2953882"/>
    <lineage>
        <taxon>Bacteria</taxon>
        <taxon>Pseudomonadati</taxon>
        <taxon>Pseudomonadota</taxon>
        <taxon>Alphaproteobacteria</taxon>
        <taxon>Hyphomicrobiales</taxon>
        <taxon>Phyllobacteriaceae</taxon>
        <taxon>Mesorhizobium</taxon>
    </lineage>
</organism>
<feature type="region of interest" description="Disordered" evidence="1">
    <location>
        <begin position="60"/>
        <end position="80"/>
    </location>
</feature>
<dbReference type="EMBL" id="JAMXQS010000014">
    <property type="protein sequence ID" value="MCO6052305.1"/>
    <property type="molecule type" value="Genomic_DNA"/>
</dbReference>
<sequence length="80" mass="8976">MGDVVNLHGKKRWRAVIAYRGANGTDTVEHFLEEIGDLHAVIERGPDWETLISCTITLNRPDGGGEQGSEQFVRISDQRR</sequence>
<proteinExistence type="predicted"/>
<accession>A0ABT1CBU3</accession>
<dbReference type="RefSeq" id="WP_252822698.1">
    <property type="nucleotide sequence ID" value="NZ_JAMXQS010000014.1"/>
</dbReference>
<comment type="caution">
    <text evidence="2">The sequence shown here is derived from an EMBL/GenBank/DDBJ whole genome shotgun (WGS) entry which is preliminary data.</text>
</comment>
<evidence type="ECO:0000256" key="1">
    <source>
        <dbReference type="SAM" id="MobiDB-lite"/>
    </source>
</evidence>
<evidence type="ECO:0000313" key="2">
    <source>
        <dbReference type="EMBL" id="MCO6052305.1"/>
    </source>
</evidence>